<evidence type="ECO:0000256" key="6">
    <source>
        <dbReference type="ARBA" id="ARBA00022670"/>
    </source>
</evidence>
<evidence type="ECO:0000256" key="4">
    <source>
        <dbReference type="ARBA" id="ARBA00012759"/>
    </source>
</evidence>
<dbReference type="GO" id="GO:0005634">
    <property type="term" value="C:nucleus"/>
    <property type="evidence" value="ECO:0007669"/>
    <property type="project" value="UniProtKB-SubCell"/>
</dbReference>
<dbReference type="InterPro" id="IPR003323">
    <property type="entry name" value="OTU_dom"/>
</dbReference>
<evidence type="ECO:0000256" key="9">
    <source>
        <dbReference type="ARBA" id="ARBA00022807"/>
    </source>
</evidence>
<dbReference type="CDD" id="cd22770">
    <property type="entry name" value="OTU_OTUD3"/>
    <property type="match status" value="1"/>
</dbReference>
<dbReference type="FunFam" id="3.90.70.80:FF:000005">
    <property type="entry name" value="OTU domain-containing protein 3"/>
    <property type="match status" value="1"/>
</dbReference>
<keyword evidence="11" id="KW-0539">Nucleus</keyword>
<dbReference type="GO" id="GO:0006508">
    <property type="term" value="P:proteolysis"/>
    <property type="evidence" value="ECO:0007669"/>
    <property type="project" value="UniProtKB-KW"/>
</dbReference>
<dbReference type="InParanoid" id="K1P5M3"/>
<dbReference type="CDD" id="cd14279">
    <property type="entry name" value="CUE"/>
    <property type="match status" value="1"/>
</dbReference>
<dbReference type="Pfam" id="PF02338">
    <property type="entry name" value="OTU"/>
    <property type="match status" value="1"/>
</dbReference>
<organism evidence="16">
    <name type="scientific">Magallana gigas</name>
    <name type="common">Pacific oyster</name>
    <name type="synonym">Crassostrea gigas</name>
    <dbReference type="NCBI Taxonomy" id="29159"/>
    <lineage>
        <taxon>Eukaryota</taxon>
        <taxon>Metazoa</taxon>
        <taxon>Spiralia</taxon>
        <taxon>Lophotrochozoa</taxon>
        <taxon>Mollusca</taxon>
        <taxon>Bivalvia</taxon>
        <taxon>Autobranchia</taxon>
        <taxon>Pteriomorphia</taxon>
        <taxon>Ostreida</taxon>
        <taxon>Ostreoidea</taxon>
        <taxon>Ostreidae</taxon>
        <taxon>Magallana</taxon>
    </lineage>
</organism>
<name>K1P5M3_MAGGI</name>
<evidence type="ECO:0000313" key="16">
    <source>
        <dbReference type="EMBL" id="EKC18932.1"/>
    </source>
</evidence>
<evidence type="ECO:0000256" key="10">
    <source>
        <dbReference type="ARBA" id="ARBA00022990"/>
    </source>
</evidence>
<keyword evidence="7" id="KW-0833">Ubl conjugation pathway</keyword>
<evidence type="ECO:0000256" key="11">
    <source>
        <dbReference type="ARBA" id="ARBA00023242"/>
    </source>
</evidence>
<evidence type="ECO:0000256" key="8">
    <source>
        <dbReference type="ARBA" id="ARBA00022801"/>
    </source>
</evidence>
<sequence length="394" mass="43931">MTRIQHNRYDAVTRKREERAVREQYKRERKIESYLADDENFPSFSAQLGKLGLQLRDIPGDGNCLFRALGDQMEGHGRNHFKYRFDVVTYMSDNRGDFEPFVEDDVPFDKHLSNLRKLGTYAGNDAIVAFARFHQVNVVIHQLNAPFLLIQGQQSSPFQVRQIHIAYHNGDHYSSVRKIHDNTESPASIKIKVGQESEGKGDKGSKMTNGHVTGGVVSAVRDEASIEEEVMLATGCMDVDQIREVLTESGYDVELAIVTLLQIMELKENGIEDSASLNSHLTSTDSGVWSEAPQGSGESASLQKGATHVRENSYGGSSGYGSLSSFPGGARPKLPPQIKPETAKEKRENKKLEKKKRAEERHKMRIQGKTPQLPVSEEESAVTVVSKDIGMMKI</sequence>
<dbReference type="GO" id="GO:0005737">
    <property type="term" value="C:cytoplasm"/>
    <property type="evidence" value="ECO:0007669"/>
    <property type="project" value="UniProtKB-SubCell"/>
</dbReference>
<proteinExistence type="predicted"/>
<comment type="catalytic activity">
    <reaction evidence="1">
        <text>Thiol-dependent hydrolysis of ester, thioester, amide, peptide and isopeptide bonds formed by the C-terminal Gly of ubiquitin (a 76-residue protein attached to proteins as an intracellular targeting signal).</text>
        <dbReference type="EC" id="3.4.19.12"/>
    </reaction>
</comment>
<dbReference type="InterPro" id="IPR038765">
    <property type="entry name" value="Papain-like_cys_pep_sf"/>
</dbReference>
<keyword evidence="10" id="KW-0007">Acetylation</keyword>
<feature type="domain" description="OTU" evidence="15">
    <location>
        <begin position="53"/>
        <end position="179"/>
    </location>
</feature>
<accession>K1P5M3</accession>
<comment type="subcellular location">
    <subcellularLocation>
        <location evidence="3">Cytoplasm</location>
    </subcellularLocation>
    <subcellularLocation>
        <location evidence="2">Nucleus</location>
    </subcellularLocation>
</comment>
<keyword evidence="8" id="KW-0378">Hydrolase</keyword>
<feature type="compositionally biased region" description="Basic and acidic residues" evidence="14">
    <location>
        <begin position="341"/>
        <end position="362"/>
    </location>
</feature>
<protein>
    <recommendedName>
        <fullName evidence="13">OTU domain-containing protein 3</fullName>
        <ecNumber evidence="4">3.4.19.12</ecNumber>
    </recommendedName>
</protein>
<dbReference type="EC" id="3.4.19.12" evidence="4"/>
<evidence type="ECO:0000256" key="12">
    <source>
        <dbReference type="ARBA" id="ARBA00059041"/>
    </source>
</evidence>
<evidence type="ECO:0000256" key="2">
    <source>
        <dbReference type="ARBA" id="ARBA00004123"/>
    </source>
</evidence>
<keyword evidence="5" id="KW-0963">Cytoplasm</keyword>
<dbReference type="EMBL" id="JH815923">
    <property type="protein sequence ID" value="EKC18932.1"/>
    <property type="molecule type" value="Genomic_DNA"/>
</dbReference>
<dbReference type="HOGENOM" id="CLU_056188_0_0_1"/>
<dbReference type="GO" id="GO:0016579">
    <property type="term" value="P:protein deubiquitination"/>
    <property type="evidence" value="ECO:0007669"/>
    <property type="project" value="TreeGrafter"/>
</dbReference>
<feature type="compositionally biased region" description="Polar residues" evidence="14">
    <location>
        <begin position="277"/>
        <end position="287"/>
    </location>
</feature>
<evidence type="ECO:0000256" key="3">
    <source>
        <dbReference type="ARBA" id="ARBA00004496"/>
    </source>
</evidence>
<gene>
    <name evidence="16" type="ORF">CGI_10010407</name>
</gene>
<evidence type="ECO:0000256" key="5">
    <source>
        <dbReference type="ARBA" id="ARBA00022490"/>
    </source>
</evidence>
<evidence type="ECO:0000259" key="15">
    <source>
        <dbReference type="PROSITE" id="PS50802"/>
    </source>
</evidence>
<dbReference type="AlphaFoldDB" id="K1P5M3"/>
<dbReference type="InterPro" id="IPR050704">
    <property type="entry name" value="Peptidase_C85-like"/>
</dbReference>
<keyword evidence="6" id="KW-0645">Protease</keyword>
<dbReference type="PROSITE" id="PS50802">
    <property type="entry name" value="OTU"/>
    <property type="match status" value="1"/>
</dbReference>
<evidence type="ECO:0000256" key="13">
    <source>
        <dbReference type="ARBA" id="ARBA00074859"/>
    </source>
</evidence>
<dbReference type="Gene3D" id="3.90.70.80">
    <property type="match status" value="1"/>
</dbReference>
<feature type="region of interest" description="Disordered" evidence="14">
    <location>
        <begin position="277"/>
        <end position="382"/>
    </location>
</feature>
<dbReference type="GO" id="GO:0004843">
    <property type="term" value="F:cysteine-type deubiquitinase activity"/>
    <property type="evidence" value="ECO:0007669"/>
    <property type="project" value="UniProtKB-EC"/>
</dbReference>
<comment type="function">
    <text evidence="12">Deubiquitinating enzyme that hydrolyzes 'Lys-6'- and 'Lys-11'-linked polyubiquitin. Also hydrolyzes heterotypic (mixed and branched) and homotypic chains. Important regulator of energy metabolism. Glucose and fatty acids trigger its nuclear translocation by CBP-dependent acetylation. In the nucleus, deubiquitinates and stabilizes the nuclear receptor PPARD regulating the expression of various genes involved in glucose and lipid metabolism and oxidative phosphorylation. Also acts as a negative regulator of the ribosome quality control (RQC) by mediating deubiquitination of 40S ribosomal proteins RPS10/eS10 and RPS20/uS10, thereby antagonizing ZNF598-mediated 40S ubiquitination.</text>
</comment>
<evidence type="ECO:0000256" key="7">
    <source>
        <dbReference type="ARBA" id="ARBA00022786"/>
    </source>
</evidence>
<dbReference type="PANTHER" id="PTHR12419:SF7">
    <property type="entry name" value="OTU DOMAIN-CONTAINING PROTEIN 3"/>
    <property type="match status" value="1"/>
</dbReference>
<keyword evidence="9" id="KW-0788">Thiol protease</keyword>
<dbReference type="PANTHER" id="PTHR12419">
    <property type="entry name" value="OTU DOMAIN CONTAINING PROTEIN"/>
    <property type="match status" value="1"/>
</dbReference>
<evidence type="ECO:0000256" key="1">
    <source>
        <dbReference type="ARBA" id="ARBA00000707"/>
    </source>
</evidence>
<feature type="compositionally biased region" description="Low complexity" evidence="14">
    <location>
        <begin position="320"/>
        <end position="329"/>
    </location>
</feature>
<reference evidence="16" key="1">
    <citation type="journal article" date="2012" name="Nature">
        <title>The oyster genome reveals stress adaptation and complexity of shell formation.</title>
        <authorList>
            <person name="Zhang G."/>
            <person name="Fang X."/>
            <person name="Guo X."/>
            <person name="Li L."/>
            <person name="Luo R."/>
            <person name="Xu F."/>
            <person name="Yang P."/>
            <person name="Zhang L."/>
            <person name="Wang X."/>
            <person name="Qi H."/>
            <person name="Xiong Z."/>
            <person name="Que H."/>
            <person name="Xie Y."/>
            <person name="Holland P.W."/>
            <person name="Paps J."/>
            <person name="Zhu Y."/>
            <person name="Wu F."/>
            <person name="Chen Y."/>
            <person name="Wang J."/>
            <person name="Peng C."/>
            <person name="Meng J."/>
            <person name="Yang L."/>
            <person name="Liu J."/>
            <person name="Wen B."/>
            <person name="Zhang N."/>
            <person name="Huang Z."/>
            <person name="Zhu Q."/>
            <person name="Feng Y."/>
            <person name="Mount A."/>
            <person name="Hedgecock D."/>
            <person name="Xu Z."/>
            <person name="Liu Y."/>
            <person name="Domazet-Loso T."/>
            <person name="Du Y."/>
            <person name="Sun X."/>
            <person name="Zhang S."/>
            <person name="Liu B."/>
            <person name="Cheng P."/>
            <person name="Jiang X."/>
            <person name="Li J."/>
            <person name="Fan D."/>
            <person name="Wang W."/>
            <person name="Fu W."/>
            <person name="Wang T."/>
            <person name="Wang B."/>
            <person name="Zhang J."/>
            <person name="Peng Z."/>
            <person name="Li Y."/>
            <person name="Li N."/>
            <person name="Wang J."/>
            <person name="Chen M."/>
            <person name="He Y."/>
            <person name="Tan F."/>
            <person name="Song X."/>
            <person name="Zheng Q."/>
            <person name="Huang R."/>
            <person name="Yang H."/>
            <person name="Du X."/>
            <person name="Chen L."/>
            <person name="Yang M."/>
            <person name="Gaffney P.M."/>
            <person name="Wang S."/>
            <person name="Luo L."/>
            <person name="She Z."/>
            <person name="Ming Y."/>
            <person name="Huang W."/>
            <person name="Zhang S."/>
            <person name="Huang B."/>
            <person name="Zhang Y."/>
            <person name="Qu T."/>
            <person name="Ni P."/>
            <person name="Miao G."/>
            <person name="Wang J."/>
            <person name="Wang Q."/>
            <person name="Steinberg C.E."/>
            <person name="Wang H."/>
            <person name="Li N."/>
            <person name="Qian L."/>
            <person name="Zhang G."/>
            <person name="Li Y."/>
            <person name="Yang H."/>
            <person name="Liu X."/>
            <person name="Wang J."/>
            <person name="Yin Y."/>
            <person name="Wang J."/>
        </authorList>
    </citation>
    <scope>NUCLEOTIDE SEQUENCE [LARGE SCALE GENOMIC DNA]</scope>
    <source>
        <strain evidence="16">05x7-T-G4-1.051#20</strain>
    </source>
</reference>
<dbReference type="SUPFAM" id="SSF54001">
    <property type="entry name" value="Cysteine proteinases"/>
    <property type="match status" value="1"/>
</dbReference>
<evidence type="ECO:0000256" key="14">
    <source>
        <dbReference type="SAM" id="MobiDB-lite"/>
    </source>
</evidence>